<sequence>MKSLPATAAALVVAAGLVFANATGASATTIDFGSQVCGWGGPSAASTAYINATSVHQHQANAVSWTSRTFGSGFHRFSSGNGVVSMQISYPSGTETGRAFSCANGSF</sequence>
<evidence type="ECO:0000256" key="1">
    <source>
        <dbReference type="SAM" id="SignalP"/>
    </source>
</evidence>
<dbReference type="RefSeq" id="WP_116414518.1">
    <property type="nucleotide sequence ID" value="NZ_NBWZ01000001.1"/>
</dbReference>
<dbReference type="EMBL" id="NBWZ01000001">
    <property type="protein sequence ID" value="RFA09121.1"/>
    <property type="molecule type" value="Genomic_DNA"/>
</dbReference>
<dbReference type="AlphaFoldDB" id="A0A3E0VHC3"/>
<feature type="signal peptide" evidence="1">
    <location>
        <begin position="1"/>
        <end position="20"/>
    </location>
</feature>
<comment type="caution">
    <text evidence="2">The sequence shown here is derived from an EMBL/GenBank/DDBJ whole genome shotgun (WGS) entry which is preliminary data.</text>
</comment>
<reference evidence="2 3" key="1">
    <citation type="submission" date="2017-04" db="EMBL/GenBank/DDBJ databases">
        <title>Comparative genome analysis of Subtercola boreus.</title>
        <authorList>
            <person name="Cho Y.-J."/>
            <person name="Cho A."/>
            <person name="Kim O.-S."/>
            <person name="Lee J.-I."/>
        </authorList>
    </citation>
    <scope>NUCLEOTIDE SEQUENCE [LARGE SCALE GENOMIC DNA]</scope>
    <source>
        <strain evidence="2 3">K300</strain>
    </source>
</reference>
<keyword evidence="1" id="KW-0732">Signal</keyword>
<keyword evidence="3" id="KW-1185">Reference proteome</keyword>
<protein>
    <recommendedName>
        <fullName evidence="4">Lactococcin 972 family bacteriocin</fullName>
    </recommendedName>
</protein>
<accession>A0A3E0VHC3</accession>
<evidence type="ECO:0008006" key="4">
    <source>
        <dbReference type="Google" id="ProtNLM"/>
    </source>
</evidence>
<proteinExistence type="predicted"/>
<dbReference type="Proteomes" id="UP000256486">
    <property type="component" value="Unassembled WGS sequence"/>
</dbReference>
<organism evidence="2 3">
    <name type="scientific">Subtercola boreus</name>
    <dbReference type="NCBI Taxonomy" id="120213"/>
    <lineage>
        <taxon>Bacteria</taxon>
        <taxon>Bacillati</taxon>
        <taxon>Actinomycetota</taxon>
        <taxon>Actinomycetes</taxon>
        <taxon>Micrococcales</taxon>
        <taxon>Microbacteriaceae</taxon>
        <taxon>Subtercola</taxon>
    </lineage>
</organism>
<dbReference type="OrthoDB" id="5122843at2"/>
<gene>
    <name evidence="2" type="ORF">B7R54_07695</name>
</gene>
<feature type="chain" id="PRO_5039516497" description="Lactococcin 972 family bacteriocin" evidence="1">
    <location>
        <begin position="21"/>
        <end position="107"/>
    </location>
</feature>
<name>A0A3E0VHC3_9MICO</name>
<evidence type="ECO:0000313" key="3">
    <source>
        <dbReference type="Proteomes" id="UP000256486"/>
    </source>
</evidence>
<evidence type="ECO:0000313" key="2">
    <source>
        <dbReference type="EMBL" id="RFA09121.1"/>
    </source>
</evidence>